<sequence>MGFTVTRRAQSLVGPSGATPSETLRLSIIDRVAGLRHLVRSLHLFARGRDSTATATATEAESESESEPARAIRGALGEALVRYYPFAGRFVEGADGEVRVECNGEGVFFAEAAANCSLEEVRYLDHPMAIHQDQLLPDPTPEIDPINLPLMLQVTEFTCGGFVVGLVSVHTIADGLGAGQLVNAIGELARGLGRPTVEPIWARELIPSPPKLPPGPPPVFPTFKLQYYTTDLSPAHLTKVKAQYFESVGQRCSTFDVAIAKAWQARTRAIQLGPDEQVRVCFFANTRHLLPKDKESAGFGFGFGFYGNCFYPVTVTATSGRVAMGELIEVVRIIREAKARLPGQFAKWAVGDFEEDPYELSFTYDSLFVSDWTRLGFLEVDYGWGPPVHVMPFAYYQFMAVAIIGAPPAPQKGTRLMTQCVEKDHLQAFQDELKTFSSDASA</sequence>
<evidence type="ECO:0000256" key="4">
    <source>
        <dbReference type="SAM" id="MobiDB-lite"/>
    </source>
</evidence>
<evidence type="ECO:0000256" key="2">
    <source>
        <dbReference type="ARBA" id="ARBA00022679"/>
    </source>
</evidence>
<name>A0A6V7PDK5_ANACO</name>
<dbReference type="Gene3D" id="3.30.559.10">
    <property type="entry name" value="Chloramphenicol acetyltransferase-like domain"/>
    <property type="match status" value="2"/>
</dbReference>
<organism evidence="5">
    <name type="scientific">Ananas comosus var. bracteatus</name>
    <name type="common">red pineapple</name>
    <dbReference type="NCBI Taxonomy" id="296719"/>
    <lineage>
        <taxon>Eukaryota</taxon>
        <taxon>Viridiplantae</taxon>
        <taxon>Streptophyta</taxon>
        <taxon>Embryophyta</taxon>
        <taxon>Tracheophyta</taxon>
        <taxon>Spermatophyta</taxon>
        <taxon>Magnoliopsida</taxon>
        <taxon>Liliopsida</taxon>
        <taxon>Poales</taxon>
        <taxon>Bromeliaceae</taxon>
        <taxon>Bromelioideae</taxon>
        <taxon>Ananas</taxon>
    </lineage>
</organism>
<dbReference type="GO" id="GO:0016746">
    <property type="term" value="F:acyltransferase activity"/>
    <property type="evidence" value="ECO:0007669"/>
    <property type="project" value="UniProtKB-KW"/>
</dbReference>
<evidence type="ECO:0008006" key="6">
    <source>
        <dbReference type="Google" id="ProtNLM"/>
    </source>
</evidence>
<protein>
    <recommendedName>
        <fullName evidence="6">Acyl transferase 4-like</fullName>
    </recommendedName>
</protein>
<feature type="region of interest" description="Disordered" evidence="4">
    <location>
        <begin position="50"/>
        <end position="69"/>
    </location>
</feature>
<accession>A0A6V7PDK5</accession>
<comment type="similarity">
    <text evidence="1">Belongs to the plant acyltransferase family.</text>
</comment>
<proteinExistence type="inferred from homology"/>
<evidence type="ECO:0000256" key="1">
    <source>
        <dbReference type="ARBA" id="ARBA00009861"/>
    </source>
</evidence>
<dbReference type="PANTHER" id="PTHR31147:SF1">
    <property type="entry name" value="ACYL TRANSFERASE 4"/>
    <property type="match status" value="1"/>
</dbReference>
<keyword evidence="3" id="KW-0012">Acyltransferase</keyword>
<dbReference type="EMBL" id="LR862147">
    <property type="protein sequence ID" value="CAD1828626.1"/>
    <property type="molecule type" value="Genomic_DNA"/>
</dbReference>
<dbReference type="AlphaFoldDB" id="A0A6V7PDK5"/>
<evidence type="ECO:0000256" key="3">
    <source>
        <dbReference type="ARBA" id="ARBA00023315"/>
    </source>
</evidence>
<dbReference type="PANTHER" id="PTHR31147">
    <property type="entry name" value="ACYL TRANSFERASE 4"/>
    <property type="match status" value="1"/>
</dbReference>
<dbReference type="InterPro" id="IPR023213">
    <property type="entry name" value="CAT-like_dom_sf"/>
</dbReference>
<gene>
    <name evidence="5" type="ORF">CB5_LOCUS11837</name>
</gene>
<reference evidence="5" key="1">
    <citation type="submission" date="2020-07" db="EMBL/GenBank/DDBJ databases">
        <authorList>
            <person name="Lin J."/>
        </authorList>
    </citation>
    <scope>NUCLEOTIDE SEQUENCE</scope>
</reference>
<dbReference type="InterPro" id="IPR050898">
    <property type="entry name" value="Plant_acyltransferase"/>
</dbReference>
<keyword evidence="2" id="KW-0808">Transferase</keyword>
<evidence type="ECO:0000313" key="5">
    <source>
        <dbReference type="EMBL" id="CAD1828626.1"/>
    </source>
</evidence>
<dbReference type="Pfam" id="PF02458">
    <property type="entry name" value="Transferase"/>
    <property type="match status" value="1"/>
</dbReference>